<dbReference type="GeneID" id="106181048"/>
<reference evidence="3" key="1">
    <citation type="submission" date="2025-08" db="UniProtKB">
        <authorList>
            <consortium name="RefSeq"/>
        </authorList>
    </citation>
    <scope>IDENTIFICATION</scope>
    <source>
        <tissue evidence="3">Gonads</tissue>
    </source>
</reference>
<dbReference type="OrthoDB" id="66510at2759"/>
<proteinExistence type="inferred from homology"/>
<name>A0A1S3KE27_LINAN</name>
<dbReference type="Pfam" id="PF10259">
    <property type="entry name" value="Rogdi_lz"/>
    <property type="match status" value="1"/>
</dbReference>
<dbReference type="STRING" id="7574.A0A1S3KE27"/>
<dbReference type="GO" id="GO:0043291">
    <property type="term" value="C:RAVE complex"/>
    <property type="evidence" value="ECO:0007669"/>
    <property type="project" value="TreeGrafter"/>
</dbReference>
<gene>
    <name evidence="3" type="primary">LOC106181048</name>
</gene>
<organism evidence="2 3">
    <name type="scientific">Lingula anatina</name>
    <name type="common">Brachiopod</name>
    <name type="synonym">Lingula unguis</name>
    <dbReference type="NCBI Taxonomy" id="7574"/>
    <lineage>
        <taxon>Eukaryota</taxon>
        <taxon>Metazoa</taxon>
        <taxon>Spiralia</taxon>
        <taxon>Lophotrochozoa</taxon>
        <taxon>Brachiopoda</taxon>
        <taxon>Linguliformea</taxon>
        <taxon>Lingulata</taxon>
        <taxon>Lingulida</taxon>
        <taxon>Linguloidea</taxon>
        <taxon>Lingulidae</taxon>
        <taxon>Lingula</taxon>
    </lineage>
</organism>
<dbReference type="Proteomes" id="UP000085678">
    <property type="component" value="Unplaced"/>
</dbReference>
<protein>
    <submittedName>
        <fullName evidence="3">Protein rogdi isoform X1</fullName>
    </submittedName>
</protein>
<keyword evidence="2" id="KW-1185">Reference proteome</keyword>
<dbReference type="InParanoid" id="A0A1S3KE27"/>
<dbReference type="FunCoup" id="A0A1S3KE27">
    <property type="interactions" value="659"/>
</dbReference>
<dbReference type="RefSeq" id="XP_013420752.1">
    <property type="nucleotide sequence ID" value="XM_013565298.1"/>
</dbReference>
<dbReference type="PANTHER" id="PTHR13618:SF1">
    <property type="entry name" value="PROTEIN ROGDI HOMOLOG"/>
    <property type="match status" value="1"/>
</dbReference>
<accession>A0A1S3KE27</accession>
<dbReference type="AlphaFoldDB" id="A0A1S3KE27"/>
<sequence length="265" mass="30212">MAVELEQEELRQMETEAQWILKEEVHSVLEEVEGVLLECCRRFTLKIGSNEDNLVKPDKFILSSPTGSPNMKCVITLMGDSICEADLQVKVHRHQTQIFKTGIQPDEPWKLQQIQDAGNHLAEALHTVKEHGREHQFKSGEEVTILLDSIMKSLNTGRTCLVLPKKKTLDELLNNRNMHCFKPPLPSEVSVSFYVHAQKLEMAVYQLQHGQPGQKVEIVSRYQGECQVPWLNDVIVLFTLALQSCQQLKDKISIIEEYSKSSKGH</sequence>
<comment type="similarity">
    <text evidence="1">Belongs to the rogdi family.</text>
</comment>
<dbReference type="KEGG" id="lak:106181048"/>
<evidence type="ECO:0000256" key="1">
    <source>
        <dbReference type="ARBA" id="ARBA00005535"/>
    </source>
</evidence>
<evidence type="ECO:0000313" key="3">
    <source>
        <dbReference type="RefSeq" id="XP_013420752.1"/>
    </source>
</evidence>
<dbReference type="PANTHER" id="PTHR13618">
    <property type="entry name" value="LEUCINE ZIPPER CONTAINING TRANSCRIPTION FACTOR LZF1"/>
    <property type="match status" value="1"/>
</dbReference>
<evidence type="ECO:0000313" key="2">
    <source>
        <dbReference type="Proteomes" id="UP000085678"/>
    </source>
</evidence>
<dbReference type="InterPro" id="IPR028241">
    <property type="entry name" value="RAVE2/Rogdi"/>
</dbReference>